<name>A0A143HC10_9BACL</name>
<accession>A0A143HC10</accession>
<proteinExistence type="predicted"/>
<dbReference type="KEGG" id="rst:ATY39_07045"/>
<dbReference type="GO" id="GO:0003677">
    <property type="term" value="F:DNA binding"/>
    <property type="evidence" value="ECO:0007669"/>
    <property type="project" value="InterPro"/>
</dbReference>
<protein>
    <submittedName>
        <fullName evidence="2">Transcriptional regulator</fullName>
    </submittedName>
</protein>
<organism evidence="2 3">
    <name type="scientific">Rummeliibacillus stabekisii</name>
    <dbReference type="NCBI Taxonomy" id="241244"/>
    <lineage>
        <taxon>Bacteria</taxon>
        <taxon>Bacillati</taxon>
        <taxon>Bacillota</taxon>
        <taxon>Bacilli</taxon>
        <taxon>Bacillales</taxon>
        <taxon>Caryophanaceae</taxon>
        <taxon>Rummeliibacillus</taxon>
    </lineage>
</organism>
<keyword evidence="3" id="KW-1185">Reference proteome</keyword>
<dbReference type="SUPFAM" id="SSF47413">
    <property type="entry name" value="lambda repressor-like DNA-binding domains"/>
    <property type="match status" value="1"/>
</dbReference>
<gene>
    <name evidence="2" type="ORF">ATY39_07045</name>
</gene>
<dbReference type="CDD" id="cd00093">
    <property type="entry name" value="HTH_XRE"/>
    <property type="match status" value="1"/>
</dbReference>
<dbReference type="AlphaFoldDB" id="A0A143HC10"/>
<dbReference type="PROSITE" id="PS50943">
    <property type="entry name" value="HTH_CROC1"/>
    <property type="match status" value="1"/>
</dbReference>
<dbReference type="OrthoDB" id="2472497at2"/>
<dbReference type="SMART" id="SM00530">
    <property type="entry name" value="HTH_XRE"/>
    <property type="match status" value="1"/>
</dbReference>
<sequence>MAFIVGRCLLRDHLKSKNMTQWQLAEKLEITEQQINKYVNNRQYMSIQVAKNISAILGCTIEDLYEWKEVGGYE</sequence>
<evidence type="ECO:0000313" key="2">
    <source>
        <dbReference type="EMBL" id="AMW99242.1"/>
    </source>
</evidence>
<dbReference type="STRING" id="241244.ATY39_07045"/>
<dbReference type="Pfam" id="PF13443">
    <property type="entry name" value="HTH_26"/>
    <property type="match status" value="1"/>
</dbReference>
<dbReference type="InterPro" id="IPR001387">
    <property type="entry name" value="Cro/C1-type_HTH"/>
</dbReference>
<dbReference type="Gene3D" id="1.10.260.40">
    <property type="entry name" value="lambda repressor-like DNA-binding domains"/>
    <property type="match status" value="1"/>
</dbReference>
<reference evidence="2 3" key="1">
    <citation type="journal article" date="2016" name="Genome Announc.">
        <title>Whole-Genome Sequence of Rummeliibacillus stabekisii Strain PP9 Isolated from Antarctic Soil.</title>
        <authorList>
            <person name="da Mota F.F."/>
            <person name="Vollu R.E."/>
            <person name="Jurelevicius D."/>
            <person name="Seldin L."/>
        </authorList>
    </citation>
    <scope>NUCLEOTIDE SEQUENCE [LARGE SCALE GENOMIC DNA]</scope>
    <source>
        <strain evidence="2 3">PP9</strain>
    </source>
</reference>
<evidence type="ECO:0000259" key="1">
    <source>
        <dbReference type="PROSITE" id="PS50943"/>
    </source>
</evidence>
<reference evidence="3" key="2">
    <citation type="submission" date="2016-03" db="EMBL/GenBank/DDBJ databases">
        <authorList>
            <person name="Ploux O."/>
        </authorList>
    </citation>
    <scope>NUCLEOTIDE SEQUENCE [LARGE SCALE GENOMIC DNA]</scope>
    <source>
        <strain evidence="3">PP9</strain>
    </source>
</reference>
<dbReference type="InterPro" id="IPR010982">
    <property type="entry name" value="Lambda_DNA-bd_dom_sf"/>
</dbReference>
<evidence type="ECO:0000313" key="3">
    <source>
        <dbReference type="Proteomes" id="UP000076021"/>
    </source>
</evidence>
<dbReference type="RefSeq" id="WP_066787783.1">
    <property type="nucleotide sequence ID" value="NZ_CP014806.1"/>
</dbReference>
<dbReference type="EMBL" id="CP014806">
    <property type="protein sequence ID" value="AMW99242.1"/>
    <property type="molecule type" value="Genomic_DNA"/>
</dbReference>
<dbReference type="Proteomes" id="UP000076021">
    <property type="component" value="Chromosome"/>
</dbReference>
<feature type="domain" description="HTH cro/C1-type" evidence="1">
    <location>
        <begin position="10"/>
        <end position="64"/>
    </location>
</feature>